<evidence type="ECO:0000256" key="5">
    <source>
        <dbReference type="ARBA" id="ARBA00023136"/>
    </source>
</evidence>
<feature type="chain" id="PRO_5046859960" description="Heparinase II N-terminal domain-containing protein" evidence="8">
    <location>
        <begin position="28"/>
        <end position="671"/>
    </location>
</feature>
<comment type="subcellular location">
    <subcellularLocation>
        <location evidence="1">Membrane</location>
        <topology evidence="1">Multi-pass membrane protein</topology>
    </subcellularLocation>
</comment>
<keyword evidence="3 8" id="KW-0732">Signal</keyword>
<dbReference type="InterPro" id="IPR008929">
    <property type="entry name" value="Chondroitin_lyas"/>
</dbReference>
<evidence type="ECO:0008006" key="11">
    <source>
        <dbReference type="Google" id="ProtNLM"/>
    </source>
</evidence>
<proteinExistence type="predicted"/>
<protein>
    <recommendedName>
        <fullName evidence="11">Heparinase II N-terminal domain-containing protein</fullName>
    </recommendedName>
</protein>
<dbReference type="SUPFAM" id="SSF48230">
    <property type="entry name" value="Chondroitin AC/alginate lyase"/>
    <property type="match status" value="1"/>
</dbReference>
<dbReference type="Gene3D" id="1.50.10.100">
    <property type="entry name" value="Chondroitin AC/alginate lyase"/>
    <property type="match status" value="1"/>
</dbReference>
<dbReference type="Proteomes" id="UP001521137">
    <property type="component" value="Unassembled WGS sequence"/>
</dbReference>
<accession>A0ABS9DA39</accession>
<keyword evidence="5" id="KW-0472">Membrane</keyword>
<evidence type="ECO:0000256" key="8">
    <source>
        <dbReference type="SAM" id="SignalP"/>
    </source>
</evidence>
<evidence type="ECO:0000256" key="2">
    <source>
        <dbReference type="ARBA" id="ARBA00022692"/>
    </source>
</evidence>
<evidence type="ECO:0000256" key="7">
    <source>
        <dbReference type="ARBA" id="ARBA00023235"/>
    </source>
</evidence>
<dbReference type="RefSeq" id="WP_235312902.1">
    <property type="nucleotide sequence ID" value="NZ_JAKGAS010000006.1"/>
</dbReference>
<evidence type="ECO:0000313" key="9">
    <source>
        <dbReference type="EMBL" id="MCF2948862.1"/>
    </source>
</evidence>
<name>A0ABS9DA39_9ALTE</name>
<keyword evidence="10" id="KW-1185">Reference proteome</keyword>
<reference evidence="9 10" key="1">
    <citation type="submission" date="2022-01" db="EMBL/GenBank/DDBJ databases">
        <title>Paraglaciecola sp. G1-23.</title>
        <authorList>
            <person name="Jin M.S."/>
            <person name="Han D.M."/>
            <person name="Kim H.M."/>
            <person name="Jeon C.O."/>
        </authorList>
    </citation>
    <scope>NUCLEOTIDE SEQUENCE [LARGE SCALE GENOMIC DNA]</scope>
    <source>
        <strain evidence="9 10">G1-23</strain>
    </source>
</reference>
<sequence length="671" mass="75836">MKFRNIKKRFSAIFTSSLLVLTTQASAEQTPWVPYANIPLEHINPSAEHPSLFFTEAELPAIIERSLSLPWLRETRKQIKNKADLYMQLSTTPWQLANEYNGIGTAGRGLQNYVGTLGFASYLFDEPKYLQKAKEILLAVVDQTEPNNRKHWRSHLQVSDATQGMVLGYDLVYPILSKGERQRALEEIKKFALELTHKKSAWGAPAPGVLSCNHSTVHYGALGLAALVLWYEGLPEAKHWMQRAIGRVDGYLGSFSDKTGYGTEGHHYYAYGLGGSSVFAWALKRSNGPDLIAQHPKLALAGDQVLWKVLPFEGRMLALNDNVETVPTDVAGMLGALTYNQPKQLWAWLKSLKDSDKLDWLGGNARTTYTTPFLFMWGDKPVAPIDPQSENYKLGHHFESGRVFARSSWQGEDAAHFSMTSGIDFHRGHDQQDENSVTFYAYGEGFLTDPNYEPERSEAHTTLRIDGVEQIKGGDGNIARYREDKYGALVVGQAEHAYDFDKTWVGYAERKSYFVRGPVPYLVFRDDSQVEHDRAVEVVSRYITYPNNTLSTDGDAAIIKGFRGKASARLMVFSEHEQIKVNIDDVSKDGFVNRGKEYAYKKYLKRLSATVHKVNPKLLSILIPFREKQDLPKVEVNFDDKSYSYTLTITFEDSHTDVLTITPYDIVLNRK</sequence>
<evidence type="ECO:0000256" key="6">
    <source>
        <dbReference type="ARBA" id="ARBA00023180"/>
    </source>
</evidence>
<keyword evidence="7" id="KW-0413">Isomerase</keyword>
<evidence type="ECO:0000256" key="4">
    <source>
        <dbReference type="ARBA" id="ARBA00022989"/>
    </source>
</evidence>
<dbReference type="PANTHER" id="PTHR15532:SF5">
    <property type="entry name" value="SULFOTRANSFERASE DOMAIN-CONTAINING PROTEIN"/>
    <property type="match status" value="1"/>
</dbReference>
<keyword evidence="6" id="KW-0325">Glycoprotein</keyword>
<dbReference type="EMBL" id="JAKGAS010000006">
    <property type="protein sequence ID" value="MCF2948862.1"/>
    <property type="molecule type" value="Genomic_DNA"/>
</dbReference>
<dbReference type="InterPro" id="IPR052447">
    <property type="entry name" value="Dermatan-Sulfate_Isomerase"/>
</dbReference>
<evidence type="ECO:0000313" key="10">
    <source>
        <dbReference type="Proteomes" id="UP001521137"/>
    </source>
</evidence>
<evidence type="ECO:0000256" key="1">
    <source>
        <dbReference type="ARBA" id="ARBA00004141"/>
    </source>
</evidence>
<keyword evidence="2" id="KW-0812">Transmembrane</keyword>
<comment type="caution">
    <text evidence="9">The sequence shown here is derived from an EMBL/GenBank/DDBJ whole genome shotgun (WGS) entry which is preliminary data.</text>
</comment>
<organism evidence="9 10">
    <name type="scientific">Paraglaciecola algarum</name>
    <dbReference type="NCBI Taxonomy" id="3050085"/>
    <lineage>
        <taxon>Bacteria</taxon>
        <taxon>Pseudomonadati</taxon>
        <taxon>Pseudomonadota</taxon>
        <taxon>Gammaproteobacteria</taxon>
        <taxon>Alteromonadales</taxon>
        <taxon>Alteromonadaceae</taxon>
        <taxon>Paraglaciecola</taxon>
    </lineage>
</organism>
<dbReference type="PANTHER" id="PTHR15532">
    <property type="match status" value="1"/>
</dbReference>
<feature type="signal peptide" evidence="8">
    <location>
        <begin position="1"/>
        <end position="27"/>
    </location>
</feature>
<evidence type="ECO:0000256" key="3">
    <source>
        <dbReference type="ARBA" id="ARBA00022729"/>
    </source>
</evidence>
<gene>
    <name evidence="9" type="ORF">L0668_12145</name>
</gene>
<keyword evidence="4" id="KW-1133">Transmembrane helix</keyword>
<dbReference type="Gene3D" id="2.70.98.70">
    <property type="match status" value="1"/>
</dbReference>